<dbReference type="PANTHER" id="PTHR15937">
    <property type="entry name" value="TRANSMEMBRANE 7 SUPERFAMILY MEMBER 3"/>
    <property type="match status" value="1"/>
</dbReference>
<evidence type="ECO:0000256" key="2">
    <source>
        <dbReference type="ARBA" id="ARBA00022692"/>
    </source>
</evidence>
<accession>A0A401T794</accession>
<protein>
    <recommendedName>
        <fullName evidence="6">TM7S3/TM198-like domain-containing protein</fullName>
    </recommendedName>
</protein>
<evidence type="ECO:0000256" key="4">
    <source>
        <dbReference type="ARBA" id="ARBA00023136"/>
    </source>
</evidence>
<dbReference type="PANTHER" id="PTHR15937:SF3">
    <property type="entry name" value="TRANSMEMBRANE 7 SUPERFAMILY MEMBER 3"/>
    <property type="match status" value="1"/>
</dbReference>
<evidence type="ECO:0000256" key="5">
    <source>
        <dbReference type="SAM" id="Phobius"/>
    </source>
</evidence>
<dbReference type="Pfam" id="PF13886">
    <property type="entry name" value="TM7S3_TM198"/>
    <property type="match status" value="1"/>
</dbReference>
<evidence type="ECO:0000256" key="1">
    <source>
        <dbReference type="ARBA" id="ARBA00004141"/>
    </source>
</evidence>
<feature type="transmembrane region" description="Helical" evidence="5">
    <location>
        <begin position="291"/>
        <end position="311"/>
    </location>
</feature>
<dbReference type="STRING" id="137246.A0A401T794"/>
<keyword evidence="8" id="KW-1185">Reference proteome</keyword>
<dbReference type="InterPro" id="IPR042502">
    <property type="entry name" value="TM7SF3"/>
</dbReference>
<feature type="transmembrane region" description="Helical" evidence="5">
    <location>
        <begin position="263"/>
        <end position="284"/>
    </location>
</feature>
<gene>
    <name evidence="7" type="ORF">chiPu_0017009</name>
</gene>
<dbReference type="InterPro" id="IPR025256">
    <property type="entry name" value="TM7S3/TM198-like_dom"/>
</dbReference>
<dbReference type="Pfam" id="PF25992">
    <property type="entry name" value="Ig_TM7SF3_N"/>
    <property type="match status" value="1"/>
</dbReference>
<feature type="domain" description="TM7S3/TM198-like" evidence="6">
    <location>
        <begin position="218"/>
        <end position="420"/>
    </location>
</feature>
<proteinExistence type="predicted"/>
<dbReference type="PRINTS" id="PR00342">
    <property type="entry name" value="RHESUSRHD"/>
</dbReference>
<feature type="transmembrane region" description="Helical" evidence="5">
    <location>
        <begin position="213"/>
        <end position="230"/>
    </location>
</feature>
<sequence length="487" mass="54086">MQITTTETSTGQDPALLQNLKPEETALMWHLQTPMENASAMSVILSYKARDPVPGGCSMASDLTVDASVHLQYNLYEATISFAPANVGYARGTVPPLCDFAEEEPTLRLQYDVYQYFLPEADLTEKLLFASLQKMATVDQVEANGVKLCSLGARDKTSVTVSSIPGQGVIYNVIVKDPEMNTSAAYTPAHTYCCSFTDKLDNCYTLKRTSTRIFLVSVGLVGLFICFFGHRYLKTELFFFGFLLVGFVSFVLLTQRSALHYDVILGLAAVLGSVGGSLLVMCWWRSGSVVLCALVAGLLLGLLLSSLIFFTPLANVKVFDDDAVFWVTFSSVALLVPLIFFSCPRPLNILACGFVGSYTVILAIHNFVFTSLAYITLNIVKRALHGNFKAAFTNVPFQTNDYILISVWVVLLVSGIVFQFHREKEQPRFPPHPYKTWKRDQERRQTNVLDPSHHVPPIRDRVKSALTDVKHLFTKQQSAGEQTPLLL</sequence>
<feature type="transmembrane region" description="Helical" evidence="5">
    <location>
        <begin position="237"/>
        <end position="257"/>
    </location>
</feature>
<feature type="transmembrane region" description="Helical" evidence="5">
    <location>
        <begin position="349"/>
        <end position="375"/>
    </location>
</feature>
<dbReference type="GO" id="GO:0043069">
    <property type="term" value="P:negative regulation of programmed cell death"/>
    <property type="evidence" value="ECO:0007669"/>
    <property type="project" value="TreeGrafter"/>
</dbReference>
<dbReference type="InterPro" id="IPR002229">
    <property type="entry name" value="RhesusRHD"/>
</dbReference>
<dbReference type="GO" id="GO:0005886">
    <property type="term" value="C:plasma membrane"/>
    <property type="evidence" value="ECO:0007669"/>
    <property type="project" value="InterPro"/>
</dbReference>
<name>A0A401T794_CHIPU</name>
<feature type="transmembrane region" description="Helical" evidence="5">
    <location>
        <begin position="402"/>
        <end position="420"/>
    </location>
</feature>
<evidence type="ECO:0000259" key="6">
    <source>
        <dbReference type="Pfam" id="PF13886"/>
    </source>
</evidence>
<keyword evidence="3 5" id="KW-1133">Transmembrane helix</keyword>
<evidence type="ECO:0000313" key="7">
    <source>
        <dbReference type="EMBL" id="GCC38495.1"/>
    </source>
</evidence>
<evidence type="ECO:0000256" key="3">
    <source>
        <dbReference type="ARBA" id="ARBA00022989"/>
    </source>
</evidence>
<dbReference type="AlphaFoldDB" id="A0A401T794"/>
<organism evidence="7 8">
    <name type="scientific">Chiloscyllium punctatum</name>
    <name type="common">Brownbanded bambooshark</name>
    <name type="synonym">Hemiscyllium punctatum</name>
    <dbReference type="NCBI Taxonomy" id="137246"/>
    <lineage>
        <taxon>Eukaryota</taxon>
        <taxon>Metazoa</taxon>
        <taxon>Chordata</taxon>
        <taxon>Craniata</taxon>
        <taxon>Vertebrata</taxon>
        <taxon>Chondrichthyes</taxon>
        <taxon>Elasmobranchii</taxon>
        <taxon>Galeomorphii</taxon>
        <taxon>Galeoidea</taxon>
        <taxon>Orectolobiformes</taxon>
        <taxon>Hemiscylliidae</taxon>
        <taxon>Chiloscyllium</taxon>
    </lineage>
</organism>
<dbReference type="EMBL" id="BEZZ01001195">
    <property type="protein sequence ID" value="GCC38495.1"/>
    <property type="molecule type" value="Genomic_DNA"/>
</dbReference>
<comment type="caution">
    <text evidence="7">The sequence shown here is derived from an EMBL/GenBank/DDBJ whole genome shotgun (WGS) entry which is preliminary data.</text>
</comment>
<evidence type="ECO:0000313" key="8">
    <source>
        <dbReference type="Proteomes" id="UP000287033"/>
    </source>
</evidence>
<dbReference type="Proteomes" id="UP000287033">
    <property type="component" value="Unassembled WGS sequence"/>
</dbReference>
<keyword evidence="2 5" id="KW-0812">Transmembrane</keyword>
<comment type="subcellular location">
    <subcellularLocation>
        <location evidence="1">Membrane</location>
        <topology evidence="1">Multi-pass membrane protein</topology>
    </subcellularLocation>
</comment>
<keyword evidence="4 5" id="KW-0472">Membrane</keyword>
<dbReference type="OMA" id="NVKPATC"/>
<feature type="transmembrane region" description="Helical" evidence="5">
    <location>
        <begin position="323"/>
        <end position="342"/>
    </location>
</feature>
<reference evidence="7 8" key="1">
    <citation type="journal article" date="2018" name="Nat. Ecol. Evol.">
        <title>Shark genomes provide insights into elasmobranch evolution and the origin of vertebrates.</title>
        <authorList>
            <person name="Hara Y"/>
            <person name="Yamaguchi K"/>
            <person name="Onimaru K"/>
            <person name="Kadota M"/>
            <person name="Koyanagi M"/>
            <person name="Keeley SD"/>
            <person name="Tatsumi K"/>
            <person name="Tanaka K"/>
            <person name="Motone F"/>
            <person name="Kageyama Y"/>
            <person name="Nozu R"/>
            <person name="Adachi N"/>
            <person name="Nishimura O"/>
            <person name="Nakagawa R"/>
            <person name="Tanegashima C"/>
            <person name="Kiyatake I"/>
            <person name="Matsumoto R"/>
            <person name="Murakumo K"/>
            <person name="Nishida K"/>
            <person name="Terakita A"/>
            <person name="Kuratani S"/>
            <person name="Sato K"/>
            <person name="Hyodo S Kuraku.S."/>
        </authorList>
    </citation>
    <scope>NUCLEOTIDE SEQUENCE [LARGE SCALE GENOMIC DNA]</scope>
</reference>
<dbReference type="OrthoDB" id="5967337at2759"/>